<organism evidence="2 3">
    <name type="scientific">Leucobacter komagatae</name>
    <dbReference type="NCBI Taxonomy" id="55969"/>
    <lineage>
        <taxon>Bacteria</taxon>
        <taxon>Bacillati</taxon>
        <taxon>Actinomycetota</taxon>
        <taxon>Actinomycetes</taxon>
        <taxon>Micrococcales</taxon>
        <taxon>Microbacteriaceae</taxon>
        <taxon>Leucobacter</taxon>
    </lineage>
</organism>
<dbReference type="EMBL" id="VFON01000002">
    <property type="protein sequence ID" value="TQL40853.1"/>
    <property type="molecule type" value="Genomic_DNA"/>
</dbReference>
<comment type="caution">
    <text evidence="2">The sequence shown here is derived from an EMBL/GenBank/DDBJ whole genome shotgun (WGS) entry which is preliminary data.</text>
</comment>
<evidence type="ECO:0000313" key="3">
    <source>
        <dbReference type="Proteomes" id="UP000319094"/>
    </source>
</evidence>
<dbReference type="OrthoDB" id="9429569at2"/>
<keyword evidence="3" id="KW-1185">Reference proteome</keyword>
<reference evidence="2 3" key="1">
    <citation type="submission" date="2019-06" db="EMBL/GenBank/DDBJ databases">
        <title>Sequencing the genomes of 1000 actinobacteria strains.</title>
        <authorList>
            <person name="Klenk H.-P."/>
        </authorList>
    </citation>
    <scope>NUCLEOTIDE SEQUENCE [LARGE SCALE GENOMIC DNA]</scope>
    <source>
        <strain evidence="2 3">DSM 8803</strain>
    </source>
</reference>
<dbReference type="Proteomes" id="UP000319094">
    <property type="component" value="Unassembled WGS sequence"/>
</dbReference>
<protein>
    <submittedName>
        <fullName evidence="2">Uncharacterized protein</fullName>
    </submittedName>
</protein>
<gene>
    <name evidence="2" type="ORF">FB468_3379</name>
</gene>
<feature type="transmembrane region" description="Helical" evidence="1">
    <location>
        <begin position="86"/>
        <end position="106"/>
    </location>
</feature>
<evidence type="ECO:0000313" key="2">
    <source>
        <dbReference type="EMBL" id="TQL40853.1"/>
    </source>
</evidence>
<accession>A0A542XYN8</accession>
<dbReference type="AlphaFoldDB" id="A0A542XYN8"/>
<proteinExistence type="predicted"/>
<evidence type="ECO:0000256" key="1">
    <source>
        <dbReference type="SAM" id="Phobius"/>
    </source>
</evidence>
<keyword evidence="1" id="KW-0812">Transmembrane</keyword>
<keyword evidence="1" id="KW-1133">Transmembrane helix</keyword>
<dbReference type="RefSeq" id="WP_141888941.1">
    <property type="nucleotide sequence ID" value="NZ_BAAAUY010000018.1"/>
</dbReference>
<keyword evidence="1" id="KW-0472">Membrane</keyword>
<sequence>MRTGEASVAPVSARGLLFLFAFVAFLALSILGPHVHGADAAPPVAVNSAAQQHAEPSVAASAAVAATVTETVIAFRGEPGSSGDQALGFGAVCVLVLVASIALLAVRGTLGWAPLRRSLPRWLTPRPDAPRGGAFPLTLLLSVSRT</sequence>
<name>A0A542XYN8_9MICO</name>